<dbReference type="PANTHER" id="PTHR36329">
    <property type="entry name" value="TRANSMEMBRANE PROTEIN"/>
    <property type="match status" value="1"/>
</dbReference>
<gene>
    <name evidence="3" type="ORF">Scep_024637</name>
</gene>
<dbReference type="EMBL" id="JBBNAG010000010">
    <property type="protein sequence ID" value="KAK9101207.1"/>
    <property type="molecule type" value="Genomic_DNA"/>
</dbReference>
<evidence type="ECO:0000313" key="4">
    <source>
        <dbReference type="Proteomes" id="UP001419268"/>
    </source>
</evidence>
<keyword evidence="2" id="KW-0812">Transmembrane</keyword>
<feature type="transmembrane region" description="Helical" evidence="2">
    <location>
        <begin position="149"/>
        <end position="169"/>
    </location>
</feature>
<reference evidence="3 4" key="1">
    <citation type="submission" date="2024-01" db="EMBL/GenBank/DDBJ databases">
        <title>Genome assemblies of Stephania.</title>
        <authorList>
            <person name="Yang L."/>
        </authorList>
    </citation>
    <scope>NUCLEOTIDE SEQUENCE [LARGE SCALE GENOMIC DNA]</scope>
    <source>
        <strain evidence="3">JXDWG</strain>
        <tissue evidence="3">Leaf</tissue>
    </source>
</reference>
<sequence>MNAMERVGIRAGPTEAYRTLPSLYLGFFAIWIFSAFSWTINTWSNRHYRTNTLQWTLASVPMIKILQLGFSFVFWYSCFNLQICSLWMSFGVYITGVLFQTASFVSFLLISHGYSIMCEQLSAPERRSTTALGCIFYLILVGYRASVPYFAGLLLLNYFVSFYVIFRHISQNLLLLRRQLSFIEVENIQRMHDAVHSKYTMFKKFRGAMQIVAVTELVIYMNMDNASDSYWLRLLVRECIQFGIFLYIGWTFRSQELSPSFSIIPSVKSIGESLVPPIYRIELDYKDFKDFSSHEWHIGVPTLKQLKSSRDPLLVIVEHPHSYRSSSGSTARDNHPANTTTATLTSASKTNIGFFSRTNDHEL</sequence>
<keyword evidence="4" id="KW-1185">Reference proteome</keyword>
<evidence type="ECO:0000256" key="1">
    <source>
        <dbReference type="SAM" id="MobiDB-lite"/>
    </source>
</evidence>
<feature type="transmembrane region" description="Helical" evidence="2">
    <location>
        <begin position="229"/>
        <end position="250"/>
    </location>
</feature>
<proteinExistence type="predicted"/>
<comment type="caution">
    <text evidence="3">The sequence shown here is derived from an EMBL/GenBank/DDBJ whole genome shotgun (WGS) entry which is preliminary data.</text>
</comment>
<feature type="transmembrane region" description="Helical" evidence="2">
    <location>
        <begin position="55"/>
        <end position="76"/>
    </location>
</feature>
<accession>A0AAP0F2H5</accession>
<protein>
    <submittedName>
        <fullName evidence="3">Uncharacterized protein</fullName>
    </submittedName>
</protein>
<name>A0AAP0F2H5_9MAGN</name>
<dbReference type="Proteomes" id="UP001419268">
    <property type="component" value="Unassembled WGS sequence"/>
</dbReference>
<feature type="region of interest" description="Disordered" evidence="1">
    <location>
        <begin position="323"/>
        <end position="343"/>
    </location>
</feature>
<dbReference type="PANTHER" id="PTHR36329:SF1">
    <property type="entry name" value="TRANSMEMBRANE PROTEIN"/>
    <property type="match status" value="1"/>
</dbReference>
<keyword evidence="2" id="KW-0472">Membrane</keyword>
<feature type="transmembrane region" description="Helical" evidence="2">
    <location>
        <begin position="88"/>
        <end position="114"/>
    </location>
</feature>
<feature type="transmembrane region" description="Helical" evidence="2">
    <location>
        <begin position="23"/>
        <end position="43"/>
    </location>
</feature>
<keyword evidence="2" id="KW-1133">Transmembrane helix</keyword>
<organism evidence="3 4">
    <name type="scientific">Stephania cephalantha</name>
    <dbReference type="NCBI Taxonomy" id="152367"/>
    <lineage>
        <taxon>Eukaryota</taxon>
        <taxon>Viridiplantae</taxon>
        <taxon>Streptophyta</taxon>
        <taxon>Embryophyta</taxon>
        <taxon>Tracheophyta</taxon>
        <taxon>Spermatophyta</taxon>
        <taxon>Magnoliopsida</taxon>
        <taxon>Ranunculales</taxon>
        <taxon>Menispermaceae</taxon>
        <taxon>Menispermoideae</taxon>
        <taxon>Cissampelideae</taxon>
        <taxon>Stephania</taxon>
    </lineage>
</organism>
<evidence type="ECO:0000256" key="2">
    <source>
        <dbReference type="SAM" id="Phobius"/>
    </source>
</evidence>
<evidence type="ECO:0000313" key="3">
    <source>
        <dbReference type="EMBL" id="KAK9101207.1"/>
    </source>
</evidence>
<dbReference type="AlphaFoldDB" id="A0AAP0F2H5"/>